<dbReference type="OrthoDB" id="6106425at2"/>
<reference evidence="2 3" key="1">
    <citation type="submission" date="2018-06" db="EMBL/GenBank/DDBJ databases">
        <title>Genomic Encyclopedia of Type Strains, Phase III (KMG-III): the genomes of soil and plant-associated and newly described type strains.</title>
        <authorList>
            <person name="Whitman W."/>
        </authorList>
    </citation>
    <scope>NUCLEOTIDE SEQUENCE [LARGE SCALE GENOMIC DNA]</scope>
    <source>
        <strain evidence="2 3">CECT 7732</strain>
    </source>
</reference>
<proteinExistence type="predicted"/>
<dbReference type="RefSeq" id="WP_113874842.1">
    <property type="nucleotide sequence ID" value="NZ_QNRF01000005.1"/>
</dbReference>
<dbReference type="AlphaFoldDB" id="A0A366CYI2"/>
<dbReference type="EMBL" id="QNRF01000005">
    <property type="protein sequence ID" value="RBO82901.1"/>
    <property type="molecule type" value="Genomic_DNA"/>
</dbReference>
<keyword evidence="3" id="KW-1185">Reference proteome</keyword>
<keyword evidence="1" id="KW-0732">Signal</keyword>
<protein>
    <submittedName>
        <fullName evidence="2">Uncharacterized protein</fullName>
    </submittedName>
</protein>
<name>A0A366CYI2_9GAMM</name>
<feature type="signal peptide" evidence="1">
    <location>
        <begin position="1"/>
        <end position="25"/>
    </location>
</feature>
<evidence type="ECO:0000313" key="3">
    <source>
        <dbReference type="Proteomes" id="UP000252086"/>
    </source>
</evidence>
<feature type="chain" id="PRO_5016991479" evidence="1">
    <location>
        <begin position="26"/>
        <end position="99"/>
    </location>
</feature>
<accession>A0A366CYI2</accession>
<evidence type="ECO:0000313" key="2">
    <source>
        <dbReference type="EMBL" id="RBO82901.1"/>
    </source>
</evidence>
<sequence length="99" mass="11172">MKVQLLIILAVLLSSLLTITQRANAKEVSQLRWIEPSLEQRFCEVSVPDQDFGSDKSLLLAYRDSNVLDNTLLNQYIPPVEISSNYDINKTEPRAPPVS</sequence>
<comment type="caution">
    <text evidence="2">The sequence shown here is derived from an EMBL/GenBank/DDBJ whole genome shotgun (WGS) entry which is preliminary data.</text>
</comment>
<gene>
    <name evidence="2" type="ORF">DFP76_105376</name>
</gene>
<organism evidence="2 3">
    <name type="scientific">Marinomonas aquiplantarum</name>
    <dbReference type="NCBI Taxonomy" id="491951"/>
    <lineage>
        <taxon>Bacteria</taxon>
        <taxon>Pseudomonadati</taxon>
        <taxon>Pseudomonadota</taxon>
        <taxon>Gammaproteobacteria</taxon>
        <taxon>Oceanospirillales</taxon>
        <taxon>Oceanospirillaceae</taxon>
        <taxon>Marinomonas</taxon>
    </lineage>
</organism>
<dbReference type="Proteomes" id="UP000252086">
    <property type="component" value="Unassembled WGS sequence"/>
</dbReference>
<evidence type="ECO:0000256" key="1">
    <source>
        <dbReference type="SAM" id="SignalP"/>
    </source>
</evidence>